<keyword evidence="3" id="KW-1185">Reference proteome</keyword>
<keyword evidence="1" id="KW-0732">Signal</keyword>
<dbReference type="OrthoDB" id="1202013at2"/>
<dbReference type="EMBL" id="CP035544">
    <property type="protein sequence ID" value="QBA64243.1"/>
    <property type="molecule type" value="Genomic_DNA"/>
</dbReference>
<feature type="chain" id="PRO_5019520593" evidence="1">
    <location>
        <begin position="20"/>
        <end position="125"/>
    </location>
</feature>
<feature type="signal peptide" evidence="1">
    <location>
        <begin position="1"/>
        <end position="19"/>
    </location>
</feature>
<protein>
    <submittedName>
        <fullName evidence="2">DNA topoisomerase IV</fullName>
    </submittedName>
</protein>
<proteinExistence type="predicted"/>
<gene>
    <name evidence="2" type="ORF">EQY75_06710</name>
</gene>
<organism evidence="2 3">
    <name type="scientific">Muriicola soli</name>
    <dbReference type="NCBI Taxonomy" id="2507538"/>
    <lineage>
        <taxon>Bacteria</taxon>
        <taxon>Pseudomonadati</taxon>
        <taxon>Bacteroidota</taxon>
        <taxon>Flavobacteriia</taxon>
        <taxon>Flavobacteriales</taxon>
        <taxon>Flavobacteriaceae</taxon>
        <taxon>Muriicola</taxon>
    </lineage>
</organism>
<sequence>MKNTRYLLLLILIACSACYNPPRDCTAYKEGTFRFTAIIDGEEKTTTFERSKDQEIDYFEGKADTSSIRWINDCEYIVKKIRPRDAAEEKSIHMKILTTTDSSYTFEYGLVGSANKSKGIAYKVN</sequence>
<dbReference type="KEGG" id="mur:EQY75_06710"/>
<evidence type="ECO:0000313" key="2">
    <source>
        <dbReference type="EMBL" id="QBA64243.1"/>
    </source>
</evidence>
<accession>A0A411E9M6</accession>
<dbReference type="Proteomes" id="UP000290889">
    <property type="component" value="Chromosome"/>
</dbReference>
<dbReference type="AlphaFoldDB" id="A0A411E9M6"/>
<keyword evidence="2" id="KW-0413">Isomerase</keyword>
<evidence type="ECO:0000313" key="3">
    <source>
        <dbReference type="Proteomes" id="UP000290889"/>
    </source>
</evidence>
<reference evidence="2 3" key="1">
    <citation type="submission" date="2019-01" db="EMBL/GenBank/DDBJ databases">
        <title>Muriicola soli sp. nov., isolated from soil.</title>
        <authorList>
            <person name="Kang H.J."/>
            <person name="Kim S.B."/>
        </authorList>
    </citation>
    <scope>NUCLEOTIDE SEQUENCE [LARGE SCALE GENOMIC DNA]</scope>
    <source>
        <strain evidence="2 3">MMS17-SY002</strain>
    </source>
</reference>
<dbReference type="GO" id="GO:0016853">
    <property type="term" value="F:isomerase activity"/>
    <property type="evidence" value="ECO:0007669"/>
    <property type="project" value="UniProtKB-KW"/>
</dbReference>
<evidence type="ECO:0000256" key="1">
    <source>
        <dbReference type="SAM" id="SignalP"/>
    </source>
</evidence>
<name>A0A411E9M6_9FLAO</name>
<dbReference type="RefSeq" id="WP_129604112.1">
    <property type="nucleotide sequence ID" value="NZ_CP035544.1"/>
</dbReference>